<protein>
    <submittedName>
        <fullName evidence="1">Uncharacterized protein</fullName>
    </submittedName>
</protein>
<keyword evidence="2" id="KW-1185">Reference proteome</keyword>
<evidence type="ECO:0000313" key="2">
    <source>
        <dbReference type="Proteomes" id="UP001454036"/>
    </source>
</evidence>
<reference evidence="1 2" key="1">
    <citation type="submission" date="2024-01" db="EMBL/GenBank/DDBJ databases">
        <title>The complete chloroplast genome sequence of Lithospermum erythrorhizon: insights into the phylogenetic relationship among Boraginaceae species and the maternal lineages of purple gromwells.</title>
        <authorList>
            <person name="Okada T."/>
            <person name="Watanabe K."/>
        </authorList>
    </citation>
    <scope>NUCLEOTIDE SEQUENCE [LARGE SCALE GENOMIC DNA]</scope>
</reference>
<dbReference type="EMBL" id="BAABME010004911">
    <property type="protein sequence ID" value="GAA0163981.1"/>
    <property type="molecule type" value="Genomic_DNA"/>
</dbReference>
<comment type="caution">
    <text evidence="1">The sequence shown here is derived from an EMBL/GenBank/DDBJ whole genome shotgun (WGS) entry which is preliminary data.</text>
</comment>
<dbReference type="Proteomes" id="UP001454036">
    <property type="component" value="Unassembled WGS sequence"/>
</dbReference>
<gene>
    <name evidence="1" type="ORF">LIER_19724</name>
</gene>
<organism evidence="1 2">
    <name type="scientific">Lithospermum erythrorhizon</name>
    <name type="common">Purple gromwell</name>
    <name type="synonym">Lithospermum officinale var. erythrorhizon</name>
    <dbReference type="NCBI Taxonomy" id="34254"/>
    <lineage>
        <taxon>Eukaryota</taxon>
        <taxon>Viridiplantae</taxon>
        <taxon>Streptophyta</taxon>
        <taxon>Embryophyta</taxon>
        <taxon>Tracheophyta</taxon>
        <taxon>Spermatophyta</taxon>
        <taxon>Magnoliopsida</taxon>
        <taxon>eudicotyledons</taxon>
        <taxon>Gunneridae</taxon>
        <taxon>Pentapetalae</taxon>
        <taxon>asterids</taxon>
        <taxon>lamiids</taxon>
        <taxon>Boraginales</taxon>
        <taxon>Boraginaceae</taxon>
        <taxon>Boraginoideae</taxon>
        <taxon>Lithospermeae</taxon>
        <taxon>Lithospermum</taxon>
    </lineage>
</organism>
<dbReference type="AlphaFoldDB" id="A0AAV3QL39"/>
<evidence type="ECO:0000313" key="1">
    <source>
        <dbReference type="EMBL" id="GAA0163981.1"/>
    </source>
</evidence>
<name>A0AAV3QL39_LITER</name>
<sequence>MKEKVVFLVQLGSEDGWLGMTREDNGLGVGRRVVEKLIVKFYKNLFTSKGPLREEHKDVIRRNVSARVPEEYWS</sequence>
<accession>A0AAV3QL39</accession>
<proteinExistence type="predicted"/>